<organism evidence="1 2">
    <name type="scientific">Eretmocerus hayati</name>
    <dbReference type="NCBI Taxonomy" id="131215"/>
    <lineage>
        <taxon>Eukaryota</taxon>
        <taxon>Metazoa</taxon>
        <taxon>Ecdysozoa</taxon>
        <taxon>Arthropoda</taxon>
        <taxon>Hexapoda</taxon>
        <taxon>Insecta</taxon>
        <taxon>Pterygota</taxon>
        <taxon>Neoptera</taxon>
        <taxon>Endopterygota</taxon>
        <taxon>Hymenoptera</taxon>
        <taxon>Apocrita</taxon>
        <taxon>Proctotrupomorpha</taxon>
        <taxon>Chalcidoidea</taxon>
        <taxon>Aphelinidae</taxon>
        <taxon>Aphelininae</taxon>
        <taxon>Eretmocerus</taxon>
    </lineage>
</organism>
<protein>
    <submittedName>
        <fullName evidence="1">Uncharacterized protein</fullName>
    </submittedName>
</protein>
<dbReference type="Proteomes" id="UP001239111">
    <property type="component" value="Chromosome 3"/>
</dbReference>
<sequence>MSTIVTLATVAMVILVAMVTYVAMVRLSPENPKVRCYDILELDDARLVREMEQEIEESSESFSQLRICESSESVNNEERQLDVQDVSPAPPPPNSPRPMSEDGYITRSLTMSPDNEEYKLIRRARKRPRSSSFTTSPVKEECKLIRRAQKRPRSRSSSSDSSGSWYGVRHFRCRRRLDFTKERHATSEKNRQ</sequence>
<gene>
    <name evidence="1" type="ORF">QAD02_001605</name>
</gene>
<evidence type="ECO:0000313" key="1">
    <source>
        <dbReference type="EMBL" id="KAJ8670346.1"/>
    </source>
</evidence>
<accession>A0ACC2NIA1</accession>
<dbReference type="EMBL" id="CM056743">
    <property type="protein sequence ID" value="KAJ8670346.1"/>
    <property type="molecule type" value="Genomic_DNA"/>
</dbReference>
<keyword evidence="2" id="KW-1185">Reference proteome</keyword>
<reference evidence="1" key="1">
    <citation type="submission" date="2023-04" db="EMBL/GenBank/DDBJ databases">
        <title>A chromosome-level genome assembly of the parasitoid wasp Eretmocerus hayati.</title>
        <authorList>
            <person name="Zhong Y."/>
            <person name="Liu S."/>
            <person name="Liu Y."/>
        </authorList>
    </citation>
    <scope>NUCLEOTIDE SEQUENCE</scope>
    <source>
        <strain evidence="1">ZJU_SS_LIU_2023</strain>
    </source>
</reference>
<name>A0ACC2NIA1_9HYME</name>
<comment type="caution">
    <text evidence="1">The sequence shown here is derived from an EMBL/GenBank/DDBJ whole genome shotgun (WGS) entry which is preliminary data.</text>
</comment>
<evidence type="ECO:0000313" key="2">
    <source>
        <dbReference type="Proteomes" id="UP001239111"/>
    </source>
</evidence>
<proteinExistence type="predicted"/>